<dbReference type="EMBL" id="BAAABM010000037">
    <property type="protein sequence ID" value="GAA0348802.1"/>
    <property type="molecule type" value="Genomic_DNA"/>
</dbReference>
<protein>
    <submittedName>
        <fullName evidence="2">Uncharacterized protein</fullName>
    </submittedName>
</protein>
<organism evidence="2 3">
    <name type="scientific">Actinoallomurus spadix</name>
    <dbReference type="NCBI Taxonomy" id="79912"/>
    <lineage>
        <taxon>Bacteria</taxon>
        <taxon>Bacillati</taxon>
        <taxon>Actinomycetota</taxon>
        <taxon>Actinomycetes</taxon>
        <taxon>Streptosporangiales</taxon>
        <taxon>Thermomonosporaceae</taxon>
        <taxon>Actinoallomurus</taxon>
    </lineage>
</organism>
<gene>
    <name evidence="2" type="ORF">GCM10010151_43180</name>
</gene>
<evidence type="ECO:0000256" key="1">
    <source>
        <dbReference type="SAM" id="Phobius"/>
    </source>
</evidence>
<evidence type="ECO:0000313" key="3">
    <source>
        <dbReference type="Proteomes" id="UP001501822"/>
    </source>
</evidence>
<feature type="transmembrane region" description="Helical" evidence="1">
    <location>
        <begin position="15"/>
        <end position="36"/>
    </location>
</feature>
<dbReference type="Proteomes" id="UP001501822">
    <property type="component" value="Unassembled WGS sequence"/>
</dbReference>
<keyword evidence="3" id="KW-1185">Reference proteome</keyword>
<keyword evidence="1" id="KW-1133">Transmembrane helix</keyword>
<sequence length="66" mass="7090">MIASRPRTLALMGRTILNIIGILLAIWLLFTVLGMLVAALKFLIWLGVLAVVGAIIVTVISKMAKS</sequence>
<accession>A0ABN0WWQ9</accession>
<feature type="transmembrane region" description="Helical" evidence="1">
    <location>
        <begin position="42"/>
        <end position="60"/>
    </location>
</feature>
<keyword evidence="1" id="KW-0472">Membrane</keyword>
<keyword evidence="1" id="KW-0812">Transmembrane</keyword>
<comment type="caution">
    <text evidence="2">The sequence shown here is derived from an EMBL/GenBank/DDBJ whole genome shotgun (WGS) entry which is preliminary data.</text>
</comment>
<evidence type="ECO:0000313" key="2">
    <source>
        <dbReference type="EMBL" id="GAA0348802.1"/>
    </source>
</evidence>
<proteinExistence type="predicted"/>
<name>A0ABN0WWQ9_9ACTN</name>
<reference evidence="2 3" key="1">
    <citation type="journal article" date="2019" name="Int. J. Syst. Evol. Microbiol.">
        <title>The Global Catalogue of Microorganisms (GCM) 10K type strain sequencing project: providing services to taxonomists for standard genome sequencing and annotation.</title>
        <authorList>
            <consortium name="The Broad Institute Genomics Platform"/>
            <consortium name="The Broad Institute Genome Sequencing Center for Infectious Disease"/>
            <person name="Wu L."/>
            <person name="Ma J."/>
        </authorList>
    </citation>
    <scope>NUCLEOTIDE SEQUENCE [LARGE SCALE GENOMIC DNA]</scope>
    <source>
        <strain evidence="2 3">JCM 3146</strain>
    </source>
</reference>